<organism evidence="2 3">
    <name type="scientific">Neomesorhizobium albiziae</name>
    <dbReference type="NCBI Taxonomy" id="335020"/>
    <lineage>
        <taxon>Bacteria</taxon>
        <taxon>Pseudomonadati</taxon>
        <taxon>Pseudomonadota</taxon>
        <taxon>Alphaproteobacteria</taxon>
        <taxon>Hyphomicrobiales</taxon>
        <taxon>Phyllobacteriaceae</taxon>
        <taxon>Neomesorhizobium</taxon>
    </lineage>
</organism>
<dbReference type="SUPFAM" id="SSF52540">
    <property type="entry name" value="P-loop containing nucleoside triphosphate hydrolases"/>
    <property type="match status" value="1"/>
</dbReference>
<reference evidence="2 3" key="1">
    <citation type="submission" date="2016-10" db="EMBL/GenBank/DDBJ databases">
        <authorList>
            <person name="Varghese N."/>
            <person name="Submissions S."/>
        </authorList>
    </citation>
    <scope>NUCLEOTIDE SEQUENCE [LARGE SCALE GENOMIC DNA]</scope>
    <source>
        <strain evidence="2 3">DSM 21822</strain>
    </source>
</reference>
<feature type="domain" description="AAA+ ATPase" evidence="1">
    <location>
        <begin position="49"/>
        <end position="200"/>
    </location>
</feature>
<dbReference type="InterPro" id="IPR052026">
    <property type="entry name" value="ExeA_AAA_ATPase_DNA-bind"/>
</dbReference>
<proteinExistence type="predicted"/>
<dbReference type="InterPro" id="IPR027417">
    <property type="entry name" value="P-loop_NTPase"/>
</dbReference>
<dbReference type="Gene3D" id="3.40.50.300">
    <property type="entry name" value="P-loop containing nucleotide triphosphate hydrolases"/>
    <property type="match status" value="1"/>
</dbReference>
<dbReference type="Proteomes" id="UP000323300">
    <property type="component" value="Unassembled WGS sequence"/>
</dbReference>
<keyword evidence="3" id="KW-1185">Reference proteome</keyword>
<dbReference type="PANTHER" id="PTHR35894:SF1">
    <property type="entry name" value="PHOSPHORIBULOKINASE _ URIDINE KINASE FAMILY"/>
    <property type="match status" value="1"/>
</dbReference>
<dbReference type="RefSeq" id="WP_210249667.1">
    <property type="nucleotide sequence ID" value="NZ_FOSL01000003.1"/>
</dbReference>
<dbReference type="PANTHER" id="PTHR35894">
    <property type="entry name" value="GENERAL SECRETION PATHWAY PROTEIN A-RELATED"/>
    <property type="match status" value="1"/>
</dbReference>
<name>A0A1I3XJ59_9HYPH</name>
<evidence type="ECO:0000313" key="3">
    <source>
        <dbReference type="Proteomes" id="UP000323300"/>
    </source>
</evidence>
<protein>
    <submittedName>
        <fullName evidence="2">Type II secretory pathway, component ExeA (Predicted ATPase)</fullName>
    </submittedName>
</protein>
<sequence>MMSSSFLIYSEYFGLRGRPFTLLPDPDFLFWSSNHARAYALLEYGLATFAPITVITGEIGVGKTTLIRHLLRAAPRDLRIGLISNAHGDRGQLLHWVMSSLGHPIVEAMPYVKRFAQFEALLHSELAAGNHTVLIFDEAQNLSEKMLEELRCFSNLNGERDELLQIVLVGQPELNQIIGRPKLLQFAQRVSARFHLSGMSRDAVREYINHRLRVVGAEREIFTPEACDVVFTASHGLPRVINQICDYALVYAYADNVDTVDAAITRLVISDRNVQSLVQPSQG</sequence>
<evidence type="ECO:0000313" key="2">
    <source>
        <dbReference type="EMBL" id="SFK19573.1"/>
    </source>
</evidence>
<dbReference type="GO" id="GO:0016887">
    <property type="term" value="F:ATP hydrolysis activity"/>
    <property type="evidence" value="ECO:0007669"/>
    <property type="project" value="InterPro"/>
</dbReference>
<dbReference type="InterPro" id="IPR003593">
    <property type="entry name" value="AAA+_ATPase"/>
</dbReference>
<evidence type="ECO:0000259" key="1">
    <source>
        <dbReference type="SMART" id="SM00382"/>
    </source>
</evidence>
<dbReference type="AlphaFoldDB" id="A0A1I3XJ59"/>
<dbReference type="Pfam" id="PF13401">
    <property type="entry name" value="AAA_22"/>
    <property type="match status" value="1"/>
</dbReference>
<dbReference type="InterPro" id="IPR049945">
    <property type="entry name" value="AAA_22"/>
</dbReference>
<dbReference type="SMART" id="SM00382">
    <property type="entry name" value="AAA"/>
    <property type="match status" value="1"/>
</dbReference>
<dbReference type="EMBL" id="FOSL01000003">
    <property type="protein sequence ID" value="SFK19573.1"/>
    <property type="molecule type" value="Genomic_DNA"/>
</dbReference>
<gene>
    <name evidence="2" type="ORF">SAMN04488498_103293</name>
</gene>
<accession>A0A1I3XJ59</accession>